<comment type="caution">
    <text evidence="4">The sequence shown here is derived from an EMBL/GenBank/DDBJ whole genome shotgun (WGS) entry which is preliminary data.</text>
</comment>
<gene>
    <name evidence="4" type="ORF">FB566_1215</name>
</gene>
<feature type="chain" id="PRO_5039479058" evidence="2">
    <location>
        <begin position="25"/>
        <end position="298"/>
    </location>
</feature>
<feature type="domain" description="Solute-binding protein family 3/N-terminal" evidence="3">
    <location>
        <begin position="48"/>
        <end position="272"/>
    </location>
</feature>
<dbReference type="RefSeq" id="WP_170183171.1">
    <property type="nucleotide sequence ID" value="NZ_JBHTGS010000001.1"/>
</dbReference>
<dbReference type="InterPro" id="IPR006311">
    <property type="entry name" value="TAT_signal"/>
</dbReference>
<dbReference type="PROSITE" id="PS51318">
    <property type="entry name" value="TAT"/>
    <property type="match status" value="1"/>
</dbReference>
<proteinExistence type="predicted"/>
<dbReference type="InParanoid" id="A0A543ASZ8"/>
<dbReference type="PANTHER" id="PTHR35936:SF17">
    <property type="entry name" value="ARGININE-BINDING EXTRACELLULAR PROTEIN ARTP"/>
    <property type="match status" value="1"/>
</dbReference>
<dbReference type="InterPro" id="IPR001638">
    <property type="entry name" value="Solute-binding_3/MltF_N"/>
</dbReference>
<sequence>MTAQLRWSRRNLFRGGLIAGGALAVPSLLSACSSTAGSTLEKLENGETIRIAYADEVPFAYTEGGQAVGQSVNVHRELLRNLGASDDQLEFVLTDWGNLIDQLGSNHDMVVAGMFITPERCQNAVFANPDYVMPDALLVLPGNPLGLTDLDSFIESDAVVGVMRGTSEHEYARALEIPEDRINPQENLNALVQELKAGRLDGIALTAINLTLQADADPEVEVTPPFVPVIDGEEKIGAGAAVFQEKDTDLRDRVNEELDKLLADQDKWMGLVKDFHFTEDYFPPADMTAESICGEDYK</sequence>
<dbReference type="SUPFAM" id="SSF53850">
    <property type="entry name" value="Periplasmic binding protein-like II"/>
    <property type="match status" value="1"/>
</dbReference>
<feature type="signal peptide" evidence="2">
    <location>
        <begin position="1"/>
        <end position="24"/>
    </location>
</feature>
<dbReference type="Pfam" id="PF00497">
    <property type="entry name" value="SBP_bac_3"/>
    <property type="match status" value="1"/>
</dbReference>
<dbReference type="Proteomes" id="UP000317043">
    <property type="component" value="Unassembled WGS sequence"/>
</dbReference>
<keyword evidence="1 2" id="KW-0732">Signal</keyword>
<evidence type="ECO:0000256" key="2">
    <source>
        <dbReference type="SAM" id="SignalP"/>
    </source>
</evidence>
<dbReference type="EMBL" id="VFOW01000001">
    <property type="protein sequence ID" value="TQL75703.1"/>
    <property type="molecule type" value="Genomic_DNA"/>
</dbReference>
<dbReference type="SMART" id="SM00062">
    <property type="entry name" value="PBPb"/>
    <property type="match status" value="1"/>
</dbReference>
<dbReference type="AlphaFoldDB" id="A0A543ASZ8"/>
<organism evidence="4 5">
    <name type="scientific">Stackebrandtia endophytica</name>
    <dbReference type="NCBI Taxonomy" id="1496996"/>
    <lineage>
        <taxon>Bacteria</taxon>
        <taxon>Bacillati</taxon>
        <taxon>Actinomycetota</taxon>
        <taxon>Actinomycetes</taxon>
        <taxon>Glycomycetales</taxon>
        <taxon>Glycomycetaceae</taxon>
        <taxon>Stackebrandtia</taxon>
    </lineage>
</organism>
<protein>
    <submittedName>
        <fullName evidence="4">Amino acid ABC transporter substrate-binding protein (PAAT family)</fullName>
    </submittedName>
</protein>
<dbReference type="PANTHER" id="PTHR35936">
    <property type="entry name" value="MEMBRANE-BOUND LYTIC MUREIN TRANSGLYCOSYLASE F"/>
    <property type="match status" value="1"/>
</dbReference>
<reference evidence="4 5" key="1">
    <citation type="submission" date="2019-06" db="EMBL/GenBank/DDBJ databases">
        <title>Sequencing the genomes of 1000 actinobacteria strains.</title>
        <authorList>
            <person name="Klenk H.-P."/>
        </authorList>
    </citation>
    <scope>NUCLEOTIDE SEQUENCE [LARGE SCALE GENOMIC DNA]</scope>
    <source>
        <strain evidence="4 5">DSM 45928</strain>
    </source>
</reference>
<evidence type="ECO:0000313" key="5">
    <source>
        <dbReference type="Proteomes" id="UP000317043"/>
    </source>
</evidence>
<keyword evidence="5" id="KW-1185">Reference proteome</keyword>
<dbReference type="Gene3D" id="3.40.190.10">
    <property type="entry name" value="Periplasmic binding protein-like II"/>
    <property type="match status" value="2"/>
</dbReference>
<name>A0A543ASZ8_9ACTN</name>
<dbReference type="PROSITE" id="PS51257">
    <property type="entry name" value="PROKAR_LIPOPROTEIN"/>
    <property type="match status" value="1"/>
</dbReference>
<evidence type="ECO:0000313" key="4">
    <source>
        <dbReference type="EMBL" id="TQL75703.1"/>
    </source>
</evidence>
<evidence type="ECO:0000256" key="1">
    <source>
        <dbReference type="ARBA" id="ARBA00022729"/>
    </source>
</evidence>
<evidence type="ECO:0000259" key="3">
    <source>
        <dbReference type="SMART" id="SM00062"/>
    </source>
</evidence>
<accession>A0A543ASZ8</accession>